<name>A0A0C9MT70_SPHPI</name>
<dbReference type="EMBL" id="BBJS01000030">
    <property type="protein sequence ID" value="GAN13906.1"/>
    <property type="molecule type" value="Genomic_DNA"/>
</dbReference>
<keyword evidence="1" id="KW-1133">Transmembrane helix</keyword>
<evidence type="ECO:0000313" key="3">
    <source>
        <dbReference type="Proteomes" id="UP000032025"/>
    </source>
</evidence>
<comment type="caution">
    <text evidence="2">The sequence shown here is derived from an EMBL/GenBank/DDBJ whole genome shotgun (WGS) entry which is preliminary data.</text>
</comment>
<feature type="transmembrane region" description="Helical" evidence="1">
    <location>
        <begin position="40"/>
        <end position="58"/>
    </location>
</feature>
<feature type="transmembrane region" description="Helical" evidence="1">
    <location>
        <begin position="12"/>
        <end position="34"/>
    </location>
</feature>
<dbReference type="RefSeq" id="WP_007405813.1">
    <property type="nucleotide sequence ID" value="NZ_BBJS01000030.1"/>
</dbReference>
<gene>
    <name evidence="2" type="ORF">SP6_30_00460</name>
</gene>
<evidence type="ECO:0000313" key="2">
    <source>
        <dbReference type="EMBL" id="GAN13906.1"/>
    </source>
</evidence>
<keyword evidence="1" id="KW-0812">Transmembrane</keyword>
<proteinExistence type="predicted"/>
<evidence type="ECO:0000256" key="1">
    <source>
        <dbReference type="SAM" id="Phobius"/>
    </source>
</evidence>
<accession>A0A0C9MT70</accession>
<reference evidence="2 3" key="1">
    <citation type="submission" date="2014-08" db="EMBL/GenBank/DDBJ databases">
        <title>Whole genome shotgun sequence of Sphingomonas paucimobilis NBRC 13935.</title>
        <authorList>
            <person name="Hosoyama A."/>
            <person name="Hashimoto M."/>
            <person name="Hosoyama Y."/>
            <person name="Noguchi M."/>
            <person name="Uohara A."/>
            <person name="Ohji S."/>
            <person name="Katano-Makiyama Y."/>
            <person name="Ichikawa N."/>
            <person name="Kimura A."/>
            <person name="Yamazoe A."/>
            <person name="Fujita N."/>
        </authorList>
    </citation>
    <scope>NUCLEOTIDE SEQUENCE [LARGE SCALE GENOMIC DNA]</scope>
    <source>
        <strain evidence="2 3">NBRC 13935</strain>
    </source>
</reference>
<dbReference type="Proteomes" id="UP000032025">
    <property type="component" value="Unassembled WGS sequence"/>
</dbReference>
<dbReference type="GeneID" id="78528923"/>
<dbReference type="AlphaFoldDB" id="A0A0C9MT70"/>
<organism evidence="2 3">
    <name type="scientific">Sphingomonas paucimobilis NBRC 13935</name>
    <dbReference type="NCBI Taxonomy" id="1219050"/>
    <lineage>
        <taxon>Bacteria</taxon>
        <taxon>Pseudomonadati</taxon>
        <taxon>Pseudomonadota</taxon>
        <taxon>Alphaproteobacteria</taxon>
        <taxon>Sphingomonadales</taxon>
        <taxon>Sphingomonadaceae</taxon>
        <taxon>Sphingomonas</taxon>
    </lineage>
</organism>
<keyword evidence="1" id="KW-0472">Membrane</keyword>
<sequence length="61" mass="6112">MTDPVPPHPPRPTSSGGGIFIAIGIVGGIIVGVATGEVTVAVLAGLGLGVLAALLLWWRNR</sequence>
<protein>
    <submittedName>
        <fullName evidence="2">DNA, contig: SP630</fullName>
    </submittedName>
</protein>
<keyword evidence="3" id="KW-1185">Reference proteome</keyword>